<evidence type="ECO:0000313" key="1">
    <source>
        <dbReference type="EMBL" id="KAE9532108.1"/>
    </source>
</evidence>
<gene>
    <name evidence="1" type="ORF">AGLY_010310</name>
</gene>
<evidence type="ECO:0000313" key="2">
    <source>
        <dbReference type="Proteomes" id="UP000475862"/>
    </source>
</evidence>
<keyword evidence="2" id="KW-1185">Reference proteome</keyword>
<dbReference type="EMBL" id="VYZN01000040">
    <property type="protein sequence ID" value="KAE9532108.1"/>
    <property type="molecule type" value="Genomic_DNA"/>
</dbReference>
<dbReference type="AlphaFoldDB" id="A0A6G0TGI0"/>
<sequence length="262" mass="30670">MICVLDSERIQTSGVISDGKVNIFVFKKIGENKKKGDGKFYTKPLIFQNILSFFEVFRSLKHKPPFLPHTGKYILELSIHLRSESFFVSPSLSIQILQIKFVRIACRNIASISNFGVVSDGKRSKVYISNSFQKNRFFYMVVTQKLIIVNTRNFNQTIEIFDFSNSNFYEISQNHKNLQCISKNKKFNTKHLKNTYSFLFIIFFINIDKIFWQTFEVKIMTKIPQNLECLQITLLTNHLRSESVLVYSYNDTSLDSNLIYQL</sequence>
<organism evidence="1 2">
    <name type="scientific">Aphis glycines</name>
    <name type="common">Soybean aphid</name>
    <dbReference type="NCBI Taxonomy" id="307491"/>
    <lineage>
        <taxon>Eukaryota</taxon>
        <taxon>Metazoa</taxon>
        <taxon>Ecdysozoa</taxon>
        <taxon>Arthropoda</taxon>
        <taxon>Hexapoda</taxon>
        <taxon>Insecta</taxon>
        <taxon>Pterygota</taxon>
        <taxon>Neoptera</taxon>
        <taxon>Paraneoptera</taxon>
        <taxon>Hemiptera</taxon>
        <taxon>Sternorrhyncha</taxon>
        <taxon>Aphidomorpha</taxon>
        <taxon>Aphidoidea</taxon>
        <taxon>Aphididae</taxon>
        <taxon>Aphidini</taxon>
        <taxon>Aphis</taxon>
        <taxon>Aphis</taxon>
    </lineage>
</organism>
<accession>A0A6G0TGI0</accession>
<dbReference type="Proteomes" id="UP000475862">
    <property type="component" value="Unassembled WGS sequence"/>
</dbReference>
<name>A0A6G0TGI0_APHGL</name>
<protein>
    <submittedName>
        <fullName evidence="1">Uncharacterized protein</fullName>
    </submittedName>
</protein>
<proteinExistence type="predicted"/>
<comment type="caution">
    <text evidence="1">The sequence shown here is derived from an EMBL/GenBank/DDBJ whole genome shotgun (WGS) entry which is preliminary data.</text>
</comment>
<reference evidence="1 2" key="1">
    <citation type="submission" date="2019-08" db="EMBL/GenBank/DDBJ databases">
        <title>The genome of the soybean aphid Biotype 1, its phylome, world population structure and adaptation to the North American continent.</title>
        <authorList>
            <person name="Giordano R."/>
            <person name="Donthu R.K."/>
            <person name="Hernandez A.G."/>
            <person name="Wright C.L."/>
            <person name="Zimin A.V."/>
        </authorList>
    </citation>
    <scope>NUCLEOTIDE SEQUENCE [LARGE SCALE GENOMIC DNA]</scope>
    <source>
        <tissue evidence="1">Whole aphids</tissue>
    </source>
</reference>